<dbReference type="Pfam" id="PF17805">
    <property type="entry name" value="AsnC_trans_reg2"/>
    <property type="match status" value="1"/>
</dbReference>
<evidence type="ECO:0000256" key="4">
    <source>
        <dbReference type="ARBA" id="ARBA00023471"/>
    </source>
</evidence>
<comment type="pathway">
    <text evidence="2">Porphyrin-containing compound metabolism.</text>
</comment>
<dbReference type="InterPro" id="IPR053953">
    <property type="entry name" value="NirdL-like_HTH"/>
</dbReference>
<organism evidence="8">
    <name type="scientific">Thermodesulfobacterium geofontis</name>
    <dbReference type="NCBI Taxonomy" id="1295609"/>
    <lineage>
        <taxon>Bacteria</taxon>
        <taxon>Pseudomonadati</taxon>
        <taxon>Thermodesulfobacteriota</taxon>
        <taxon>Thermodesulfobacteria</taxon>
        <taxon>Thermodesulfobacteriales</taxon>
        <taxon>Thermodesulfobacteriaceae</taxon>
        <taxon>Thermodesulfobacterium</taxon>
    </lineage>
</organism>
<evidence type="ECO:0000259" key="6">
    <source>
        <dbReference type="Pfam" id="PF17805"/>
    </source>
</evidence>
<proteinExistence type="inferred from homology"/>
<feature type="domain" description="Siroheme decarboxylase AsnC-like ligand binding" evidence="6">
    <location>
        <begin position="74"/>
        <end position="152"/>
    </location>
</feature>
<dbReference type="PANTHER" id="PTHR43413:SF1">
    <property type="entry name" value="SIROHEME DECARBOXYLASE NIRL SUBUNIT"/>
    <property type="match status" value="1"/>
</dbReference>
<comment type="similarity">
    <text evidence="3">Belongs to the Ahb/Nir family.</text>
</comment>
<evidence type="ECO:0000256" key="5">
    <source>
        <dbReference type="ARBA" id="ARBA00048470"/>
    </source>
</evidence>
<dbReference type="InterPro" id="IPR050684">
    <property type="entry name" value="HTH-Siroheme_Decarb"/>
</dbReference>
<reference evidence="8" key="1">
    <citation type="journal article" date="2020" name="mSystems">
        <title>Genome- and Community-Level Interaction Insights into Carbon Utilization and Element Cycling Functions of Hydrothermarchaeota in Hydrothermal Sediment.</title>
        <authorList>
            <person name="Zhou Z."/>
            <person name="Liu Y."/>
            <person name="Xu W."/>
            <person name="Pan J."/>
            <person name="Luo Z.H."/>
            <person name="Li M."/>
        </authorList>
    </citation>
    <scope>NUCLEOTIDE SEQUENCE [LARGE SCALE GENOMIC DNA]</scope>
    <source>
        <strain evidence="8">SpSt-6</strain>
    </source>
</reference>
<evidence type="ECO:0000256" key="3">
    <source>
        <dbReference type="ARBA" id="ARBA00023457"/>
    </source>
</evidence>
<keyword evidence="1" id="KW-0456">Lyase</keyword>
<evidence type="ECO:0000259" key="7">
    <source>
        <dbReference type="Pfam" id="PF22451"/>
    </source>
</evidence>
<dbReference type="Pfam" id="PF22451">
    <property type="entry name" value="NirdL-like_HTH"/>
    <property type="match status" value="1"/>
</dbReference>
<feature type="domain" description="Siroheme decarboxylase NirL-like HTH" evidence="7">
    <location>
        <begin position="19"/>
        <end position="64"/>
    </location>
</feature>
<dbReference type="EMBL" id="DSZN01000105">
    <property type="protein sequence ID" value="HGQ85976.1"/>
    <property type="molecule type" value="Genomic_DNA"/>
</dbReference>
<comment type="catalytic activity">
    <reaction evidence="5">
        <text>siroheme + 2 H(+) = 12,18-didecarboxysiroheme + 2 CO2</text>
        <dbReference type="Rhea" id="RHEA:19093"/>
        <dbReference type="ChEBI" id="CHEBI:15378"/>
        <dbReference type="ChEBI" id="CHEBI:16526"/>
        <dbReference type="ChEBI" id="CHEBI:60052"/>
        <dbReference type="ChEBI" id="CHEBI:140497"/>
        <dbReference type="EC" id="4.1.1.111"/>
    </reaction>
</comment>
<dbReference type="InterPro" id="IPR040523">
    <property type="entry name" value="AsnC_trans_reg2"/>
</dbReference>
<comment type="caution">
    <text evidence="8">The sequence shown here is derived from an EMBL/GenBank/DDBJ whole genome shotgun (WGS) entry which is preliminary data.</text>
</comment>
<evidence type="ECO:0000256" key="2">
    <source>
        <dbReference type="ARBA" id="ARBA00023444"/>
    </source>
</evidence>
<accession>A0A7C4JSF5</accession>
<dbReference type="AlphaFoldDB" id="A0A7C4JSF5"/>
<sequence>MNFIGNLGTMDNLKEKKLKDLLNFLQKDFPLVPEPFKILAKKFSLEEREIIEFLKNLKKRKIIRHFGATINSYKLGYITCLCATSLPEDKIKLAYEIAKFPEITHAYLREHELNFWFTVVTKSEKDLKEFCKNLEEKFQIKIKLFPTIKKFKVKAVFEI</sequence>
<dbReference type="Gene3D" id="1.10.10.2890">
    <property type="match status" value="1"/>
</dbReference>
<dbReference type="GO" id="GO:0016829">
    <property type="term" value="F:lyase activity"/>
    <property type="evidence" value="ECO:0007669"/>
    <property type="project" value="UniProtKB-KW"/>
</dbReference>
<dbReference type="EC" id="4.1.1.111" evidence="4"/>
<dbReference type="PANTHER" id="PTHR43413">
    <property type="entry name" value="TRANSCRIPTIONAL REGULATOR, ASNC FAMILY"/>
    <property type="match status" value="1"/>
</dbReference>
<protein>
    <recommendedName>
        <fullName evidence="4">siroheme decarboxylase</fullName>
        <ecNumber evidence="4">4.1.1.111</ecNumber>
    </recommendedName>
</protein>
<gene>
    <name evidence="8" type="ORF">ENT66_06625</name>
</gene>
<name>A0A7C4JSF5_9BACT</name>
<evidence type="ECO:0000256" key="1">
    <source>
        <dbReference type="ARBA" id="ARBA00023239"/>
    </source>
</evidence>
<evidence type="ECO:0000313" key="8">
    <source>
        <dbReference type="EMBL" id="HGQ85976.1"/>
    </source>
</evidence>